<protein>
    <recommendedName>
        <fullName evidence="3">Bh protein</fullName>
    </recommendedName>
</protein>
<proteinExistence type="predicted"/>
<keyword evidence="2" id="KW-1185">Reference proteome</keyword>
<dbReference type="Proteomes" id="UP000545493">
    <property type="component" value="Unassembled WGS sequence"/>
</dbReference>
<gene>
    <name evidence="1" type="ORF">FHU38_003827</name>
</gene>
<name>A0A7X5UTN3_9PSEU</name>
<sequence length="116" mass="13548">MGVVERATLLCHHCGEETPHELAYAGRLLVVTTCTRCGTRIERDVRRRYLADLRQRMTSKPGRMLRRFRKHPVSFAGSLPRTTVLKPWELLEEVRLVWSAAADARRHDSRPKRDRE</sequence>
<organism evidence="1 2">
    <name type="scientific">Saccharomonospora amisosensis</name>
    <dbReference type="NCBI Taxonomy" id="1128677"/>
    <lineage>
        <taxon>Bacteria</taxon>
        <taxon>Bacillati</taxon>
        <taxon>Actinomycetota</taxon>
        <taxon>Actinomycetes</taxon>
        <taxon>Pseudonocardiales</taxon>
        <taxon>Pseudonocardiaceae</taxon>
        <taxon>Saccharomonospora</taxon>
    </lineage>
</organism>
<dbReference type="AlphaFoldDB" id="A0A7X5UTN3"/>
<dbReference type="EMBL" id="JAAOYM010000001">
    <property type="protein sequence ID" value="NIJ13483.1"/>
    <property type="molecule type" value="Genomic_DNA"/>
</dbReference>
<evidence type="ECO:0000313" key="1">
    <source>
        <dbReference type="EMBL" id="NIJ13483.1"/>
    </source>
</evidence>
<reference evidence="1 2" key="1">
    <citation type="submission" date="2020-03" db="EMBL/GenBank/DDBJ databases">
        <title>Sequencing the genomes of 1000 actinobacteria strains.</title>
        <authorList>
            <person name="Klenk H.-P."/>
        </authorList>
    </citation>
    <scope>NUCLEOTIDE SEQUENCE [LARGE SCALE GENOMIC DNA]</scope>
    <source>
        <strain evidence="1 2">DSM 45685</strain>
    </source>
</reference>
<dbReference type="RefSeq" id="WP_167173295.1">
    <property type="nucleotide sequence ID" value="NZ_JAAOYM010000001.1"/>
</dbReference>
<evidence type="ECO:0008006" key="3">
    <source>
        <dbReference type="Google" id="ProtNLM"/>
    </source>
</evidence>
<evidence type="ECO:0000313" key="2">
    <source>
        <dbReference type="Proteomes" id="UP000545493"/>
    </source>
</evidence>
<accession>A0A7X5UTN3</accession>
<comment type="caution">
    <text evidence="1">The sequence shown here is derived from an EMBL/GenBank/DDBJ whole genome shotgun (WGS) entry which is preliminary data.</text>
</comment>